<name>A0ABQ9JFF2_9CUCU</name>
<dbReference type="Proteomes" id="UP001162164">
    <property type="component" value="Unassembled WGS sequence"/>
</dbReference>
<evidence type="ECO:0000313" key="1">
    <source>
        <dbReference type="EMBL" id="KAJ8976661.1"/>
    </source>
</evidence>
<gene>
    <name evidence="1" type="ORF">NQ317_004679</name>
</gene>
<dbReference type="EMBL" id="JAPWTJ010000643">
    <property type="protein sequence ID" value="KAJ8976661.1"/>
    <property type="molecule type" value="Genomic_DNA"/>
</dbReference>
<evidence type="ECO:0000313" key="2">
    <source>
        <dbReference type="Proteomes" id="UP001162164"/>
    </source>
</evidence>
<protein>
    <recommendedName>
        <fullName evidence="3">Maturase K</fullName>
    </recommendedName>
</protein>
<evidence type="ECO:0008006" key="3">
    <source>
        <dbReference type="Google" id="ProtNLM"/>
    </source>
</evidence>
<reference evidence="1" key="1">
    <citation type="journal article" date="2023" name="Insect Mol. Biol.">
        <title>Genome sequencing provides insights into the evolution of gene families encoding plant cell wall-degrading enzymes in longhorned beetles.</title>
        <authorList>
            <person name="Shin N.R."/>
            <person name="Okamura Y."/>
            <person name="Kirsch R."/>
            <person name="Pauchet Y."/>
        </authorList>
    </citation>
    <scope>NUCLEOTIDE SEQUENCE</scope>
    <source>
        <strain evidence="1">MMC_N1</strain>
    </source>
</reference>
<proteinExistence type="predicted"/>
<keyword evidence="2" id="KW-1185">Reference proteome</keyword>
<organism evidence="1 2">
    <name type="scientific">Molorchus minor</name>
    <dbReference type="NCBI Taxonomy" id="1323400"/>
    <lineage>
        <taxon>Eukaryota</taxon>
        <taxon>Metazoa</taxon>
        <taxon>Ecdysozoa</taxon>
        <taxon>Arthropoda</taxon>
        <taxon>Hexapoda</taxon>
        <taxon>Insecta</taxon>
        <taxon>Pterygota</taxon>
        <taxon>Neoptera</taxon>
        <taxon>Endopterygota</taxon>
        <taxon>Coleoptera</taxon>
        <taxon>Polyphaga</taxon>
        <taxon>Cucujiformia</taxon>
        <taxon>Chrysomeloidea</taxon>
        <taxon>Cerambycidae</taxon>
        <taxon>Lamiinae</taxon>
        <taxon>Monochamini</taxon>
        <taxon>Molorchus</taxon>
    </lineage>
</organism>
<accession>A0ABQ9JFF2</accession>
<sequence length="120" mass="14345">MESEIGCSWNDGLWKILFSQRVLYDIQTMKYFDNIFWIGIGEHRDTNNLLQHLWRYFRLNAVDSLLMYKLVMHLYPAKTSSFDTSLWSYFMNCTKVGQVVRNCEQHCEKEIFSLSIVSKQ</sequence>
<comment type="caution">
    <text evidence="1">The sequence shown here is derived from an EMBL/GenBank/DDBJ whole genome shotgun (WGS) entry which is preliminary data.</text>
</comment>